<dbReference type="EMBL" id="RQYT01000005">
    <property type="protein sequence ID" value="RRD50576.1"/>
    <property type="molecule type" value="Genomic_DNA"/>
</dbReference>
<protein>
    <submittedName>
        <fullName evidence="10">AI-2E family transporter</fullName>
    </submittedName>
</protein>
<evidence type="ECO:0000256" key="1">
    <source>
        <dbReference type="ARBA" id="ARBA00004651"/>
    </source>
</evidence>
<accession>A0A3P1WX09</accession>
<feature type="compositionally biased region" description="Pro residues" evidence="8">
    <location>
        <begin position="1"/>
        <end position="10"/>
    </location>
</feature>
<evidence type="ECO:0000256" key="8">
    <source>
        <dbReference type="SAM" id="MobiDB-lite"/>
    </source>
</evidence>
<evidence type="ECO:0000256" key="2">
    <source>
        <dbReference type="ARBA" id="ARBA00009773"/>
    </source>
</evidence>
<keyword evidence="4" id="KW-1003">Cell membrane</keyword>
<keyword evidence="5 9" id="KW-0812">Transmembrane</keyword>
<comment type="subcellular location">
    <subcellularLocation>
        <location evidence="1">Cell membrane</location>
        <topology evidence="1">Multi-pass membrane protein</topology>
    </subcellularLocation>
</comment>
<keyword evidence="7 9" id="KW-0472">Membrane</keyword>
<dbReference type="GO" id="GO:0005886">
    <property type="term" value="C:plasma membrane"/>
    <property type="evidence" value="ECO:0007669"/>
    <property type="project" value="UniProtKB-SubCell"/>
</dbReference>
<evidence type="ECO:0000256" key="5">
    <source>
        <dbReference type="ARBA" id="ARBA00022692"/>
    </source>
</evidence>
<evidence type="ECO:0000313" key="10">
    <source>
        <dbReference type="EMBL" id="RRD50576.1"/>
    </source>
</evidence>
<keyword evidence="6 9" id="KW-1133">Transmembrane helix</keyword>
<evidence type="ECO:0000256" key="6">
    <source>
        <dbReference type="ARBA" id="ARBA00022989"/>
    </source>
</evidence>
<gene>
    <name evidence="10" type="ORF">EII35_04055</name>
</gene>
<feature type="transmembrane region" description="Helical" evidence="9">
    <location>
        <begin position="405"/>
        <end position="438"/>
    </location>
</feature>
<evidence type="ECO:0000256" key="4">
    <source>
        <dbReference type="ARBA" id="ARBA00022475"/>
    </source>
</evidence>
<dbReference type="Pfam" id="PF01594">
    <property type="entry name" value="AI-2E_transport"/>
    <property type="match status" value="1"/>
</dbReference>
<comment type="similarity">
    <text evidence="2">Belongs to the autoinducer-2 exporter (AI-2E) (TC 2.A.86) family.</text>
</comment>
<dbReference type="GO" id="GO:0055085">
    <property type="term" value="P:transmembrane transport"/>
    <property type="evidence" value="ECO:0007669"/>
    <property type="project" value="TreeGrafter"/>
</dbReference>
<reference evidence="10 11" key="1">
    <citation type="submission" date="2018-11" db="EMBL/GenBank/DDBJ databases">
        <title>Genomes From Bacteria Associated with the Canine Oral Cavity: a Test Case for Automated Genome-Based Taxonomic Assignment.</title>
        <authorList>
            <person name="Coil D.A."/>
            <person name="Jospin G."/>
            <person name="Darling A.E."/>
            <person name="Wallis C."/>
            <person name="Davis I.J."/>
            <person name="Harris S."/>
            <person name="Eisen J.A."/>
            <person name="Holcombe L.J."/>
            <person name="O'Flynn C."/>
        </authorList>
    </citation>
    <scope>NUCLEOTIDE SEQUENCE [LARGE SCALE GENOMIC DNA]</scope>
    <source>
        <strain evidence="10 11">OH2822_COT-296</strain>
    </source>
</reference>
<evidence type="ECO:0000256" key="9">
    <source>
        <dbReference type="SAM" id="Phobius"/>
    </source>
</evidence>
<feature type="transmembrane region" description="Helical" evidence="9">
    <location>
        <begin position="116"/>
        <end position="136"/>
    </location>
</feature>
<keyword evidence="3" id="KW-0813">Transport</keyword>
<evidence type="ECO:0000313" key="11">
    <source>
        <dbReference type="Proteomes" id="UP000280935"/>
    </source>
</evidence>
<dbReference type="InterPro" id="IPR002549">
    <property type="entry name" value="AI-2E-like"/>
</dbReference>
<evidence type="ECO:0000256" key="3">
    <source>
        <dbReference type="ARBA" id="ARBA00022448"/>
    </source>
</evidence>
<feature type="transmembrane region" description="Helical" evidence="9">
    <location>
        <begin position="250"/>
        <end position="276"/>
    </location>
</feature>
<proteinExistence type="inferred from homology"/>
<comment type="caution">
    <text evidence="10">The sequence shown here is derived from an EMBL/GenBank/DDBJ whole genome shotgun (WGS) entry which is preliminary data.</text>
</comment>
<dbReference type="AlphaFoldDB" id="A0A3P1WX09"/>
<organism evidence="10 11">
    <name type="scientific">Arachnia propionica</name>
    <dbReference type="NCBI Taxonomy" id="1750"/>
    <lineage>
        <taxon>Bacteria</taxon>
        <taxon>Bacillati</taxon>
        <taxon>Actinomycetota</taxon>
        <taxon>Actinomycetes</taxon>
        <taxon>Propionibacteriales</taxon>
        <taxon>Propionibacteriaceae</taxon>
        <taxon>Arachnia</taxon>
    </lineage>
</organism>
<dbReference type="PANTHER" id="PTHR21716">
    <property type="entry name" value="TRANSMEMBRANE PROTEIN"/>
    <property type="match status" value="1"/>
</dbReference>
<name>A0A3P1WX09_9ACTN</name>
<feature type="region of interest" description="Disordered" evidence="8">
    <location>
        <begin position="1"/>
        <end position="64"/>
    </location>
</feature>
<dbReference type="PANTHER" id="PTHR21716:SF53">
    <property type="entry name" value="PERMEASE PERM-RELATED"/>
    <property type="match status" value="1"/>
</dbReference>
<feature type="transmembrane region" description="Helical" evidence="9">
    <location>
        <begin position="335"/>
        <end position="355"/>
    </location>
</feature>
<feature type="transmembrane region" description="Helical" evidence="9">
    <location>
        <begin position="142"/>
        <end position="160"/>
    </location>
</feature>
<evidence type="ECO:0000256" key="7">
    <source>
        <dbReference type="ARBA" id="ARBA00023136"/>
    </source>
</evidence>
<sequence length="451" mass="48634">MTTPAPVPAPDPEEPLTDGGHDSPVDPPAVRPESAAPVKRRRGFFGRRRAKREDAERQGRLSSWGSRAKGHLEGFIGDASRNAKQLLTPTPEERPTPVPPIIVNNDSSRLLSHSPFSIGFLGALGVLVAIGLISAAARVQHVLVLVVLSLFLALGLSPAVEFFTRRRVPRPVAVFIVTLALFAVLVLGLTAIVPVLTEQVQSLTIRAPYWLEALNTNEQIARWNREYDIIDKAQKYITSGEIVQNLFGGIWGAGVLLANLIFSLIITLVLTIYFLASLPLIKEAIYKMAPGSRRERAKYLADEIFRGISGYITGMFLIVTVASVCSFIFMNIVGLGSYSLALAFVVAIFCFIPLVGSSMAMIAVALVGFGTSPTIGIATIIYFLIYQQFDAYVLYPTVMKHAVKVPGALVVLSAVIGGLLLGVIGALIAIPTAAAILLLYREVLQPHLDAS</sequence>
<feature type="compositionally biased region" description="Basic residues" evidence="8">
    <location>
        <begin position="38"/>
        <end position="50"/>
    </location>
</feature>
<dbReference type="Proteomes" id="UP000280935">
    <property type="component" value="Unassembled WGS sequence"/>
</dbReference>
<feature type="transmembrane region" description="Helical" evidence="9">
    <location>
        <begin position="304"/>
        <end position="329"/>
    </location>
</feature>
<dbReference type="OrthoDB" id="4016357at2"/>
<feature type="transmembrane region" description="Helical" evidence="9">
    <location>
        <begin position="172"/>
        <end position="196"/>
    </location>
</feature>
<feature type="transmembrane region" description="Helical" evidence="9">
    <location>
        <begin position="362"/>
        <end position="385"/>
    </location>
</feature>
<dbReference type="RefSeq" id="WP_125227181.1">
    <property type="nucleotide sequence ID" value="NZ_RQYT01000005.1"/>
</dbReference>